<feature type="transmembrane region" description="Helical" evidence="1">
    <location>
        <begin position="48"/>
        <end position="77"/>
    </location>
</feature>
<proteinExistence type="predicted"/>
<feature type="transmembrane region" description="Helical" evidence="1">
    <location>
        <begin position="7"/>
        <end position="28"/>
    </location>
</feature>
<dbReference type="PANTHER" id="PTHR34703">
    <property type="entry name" value="ANTIPORTER SUBUNIT MNHG2-RELATED"/>
    <property type="match status" value="1"/>
</dbReference>
<sequence length="105" mass="11289">MTVFLDSLSIICLALGCFLGITGGIGIYRLPDFFTRLHASSVTDSACAFLILFGLALQAGWSLITVKLGLVFFFLVLSSPTASHALAKTALNNNQQPLLGRKDKR</sequence>
<accession>Q1K3V9</accession>
<reference evidence="2" key="2">
    <citation type="submission" date="2006-05" db="EMBL/GenBank/DDBJ databases">
        <title>Sequencing of the draft genome and assembly of Desulfuromonas acetoxidans DSM 684.</title>
        <authorList>
            <consortium name="US DOE Joint Genome Institute (JGI-PGF)"/>
            <person name="Copeland A."/>
            <person name="Lucas S."/>
            <person name="Lapidus A."/>
            <person name="Barry K."/>
            <person name="Detter J.C."/>
            <person name="Glavina del Rio T."/>
            <person name="Hammon N."/>
            <person name="Israni S."/>
            <person name="Dalin E."/>
            <person name="Tice H."/>
            <person name="Bruce D."/>
            <person name="Pitluck S."/>
            <person name="Richardson P."/>
        </authorList>
    </citation>
    <scope>NUCLEOTIDE SEQUENCE [LARGE SCALE GENOMIC DNA]</scope>
    <source>
        <strain evidence="2">DSM 684</strain>
    </source>
</reference>
<dbReference type="AlphaFoldDB" id="Q1K3V9"/>
<evidence type="ECO:0000313" key="3">
    <source>
        <dbReference type="Proteomes" id="UP000005695"/>
    </source>
</evidence>
<dbReference type="RefSeq" id="WP_005997639.1">
    <property type="nucleotide sequence ID" value="NZ_AAEW02000001.1"/>
</dbReference>
<dbReference type="PANTHER" id="PTHR34703:SF1">
    <property type="entry name" value="ANTIPORTER SUBUNIT MNHG2-RELATED"/>
    <property type="match status" value="1"/>
</dbReference>
<evidence type="ECO:0000313" key="2">
    <source>
        <dbReference type="EMBL" id="EAT17344.1"/>
    </source>
</evidence>
<protein>
    <submittedName>
        <fullName evidence="2">Na+/H+ antiporter subunit</fullName>
    </submittedName>
</protein>
<dbReference type="GO" id="GO:0015385">
    <property type="term" value="F:sodium:proton antiporter activity"/>
    <property type="evidence" value="ECO:0007669"/>
    <property type="project" value="TreeGrafter"/>
</dbReference>
<keyword evidence="1" id="KW-0812">Transmembrane</keyword>
<dbReference type="Pfam" id="PF03334">
    <property type="entry name" value="PhaG_MnhG_YufB"/>
    <property type="match status" value="1"/>
</dbReference>
<keyword evidence="1" id="KW-1133">Transmembrane helix</keyword>
<organism evidence="2 3">
    <name type="scientific">Desulfuromonas acetoxidans (strain DSM 684 / 11070)</name>
    <dbReference type="NCBI Taxonomy" id="281689"/>
    <lineage>
        <taxon>Bacteria</taxon>
        <taxon>Pseudomonadati</taxon>
        <taxon>Thermodesulfobacteriota</taxon>
        <taxon>Desulfuromonadia</taxon>
        <taxon>Desulfuromonadales</taxon>
        <taxon>Desulfuromonadaceae</taxon>
        <taxon>Desulfuromonas</taxon>
    </lineage>
</organism>
<keyword evidence="1" id="KW-0472">Membrane</keyword>
<dbReference type="NCBIfam" id="TIGR01300">
    <property type="entry name" value="CPA3_mnhG_phaG"/>
    <property type="match status" value="1"/>
</dbReference>
<dbReference type="OrthoDB" id="5346950at2"/>
<keyword evidence="3" id="KW-1185">Reference proteome</keyword>
<name>Q1K3V9_DESA6</name>
<dbReference type="InterPro" id="IPR005133">
    <property type="entry name" value="PhaG_MnhG_YufB"/>
</dbReference>
<dbReference type="EMBL" id="AAEW02000001">
    <property type="protein sequence ID" value="EAT17344.1"/>
    <property type="molecule type" value="Genomic_DNA"/>
</dbReference>
<evidence type="ECO:0000256" key="1">
    <source>
        <dbReference type="SAM" id="Phobius"/>
    </source>
</evidence>
<dbReference type="Proteomes" id="UP000005695">
    <property type="component" value="Unassembled WGS sequence"/>
</dbReference>
<comment type="caution">
    <text evidence="2">The sequence shown here is derived from an EMBL/GenBank/DDBJ whole genome shotgun (WGS) entry which is preliminary data.</text>
</comment>
<reference evidence="2" key="1">
    <citation type="submission" date="2006-05" db="EMBL/GenBank/DDBJ databases">
        <title>Annotation of the draft genome assembly of Desulfuromonas acetoxidans DSM 684.</title>
        <authorList>
            <consortium name="US DOE Joint Genome Institute (JGI-ORNL)"/>
            <person name="Larimer F."/>
            <person name="Land M."/>
            <person name="Hauser L."/>
        </authorList>
    </citation>
    <scope>NUCLEOTIDE SEQUENCE [LARGE SCALE GENOMIC DNA]</scope>
    <source>
        <strain evidence="2">DSM 684</strain>
    </source>
</reference>
<gene>
    <name evidence="2" type="ORF">Dace_3210</name>
</gene>